<protein>
    <recommendedName>
        <fullName evidence="3">Nucleotidyl transferase AbiEii/AbiGii toxin family protein</fullName>
    </recommendedName>
</protein>
<dbReference type="Pfam" id="PF08843">
    <property type="entry name" value="AbiEii"/>
    <property type="match status" value="1"/>
</dbReference>
<dbReference type="KEGG" id="ccha:ELD05_00530"/>
<proteinExistence type="predicted"/>
<dbReference type="RefSeq" id="WP_127350909.1">
    <property type="nucleotide sequence ID" value="NZ_CP034791.1"/>
</dbReference>
<organism evidence="1 2">
    <name type="scientific">Caldicellulosiruptor changbaiensis</name>
    <dbReference type="NCBI Taxonomy" id="1222016"/>
    <lineage>
        <taxon>Bacteria</taxon>
        <taxon>Bacillati</taxon>
        <taxon>Bacillota</taxon>
        <taxon>Bacillota incertae sedis</taxon>
        <taxon>Caldicellulosiruptorales</taxon>
        <taxon>Caldicellulosiruptoraceae</taxon>
        <taxon>Caldicellulosiruptor</taxon>
    </lineage>
</organism>
<dbReference type="InterPro" id="IPR043519">
    <property type="entry name" value="NT_sf"/>
</dbReference>
<dbReference type="SUPFAM" id="SSF81301">
    <property type="entry name" value="Nucleotidyltransferase"/>
    <property type="match status" value="1"/>
</dbReference>
<keyword evidence="2" id="KW-1185">Reference proteome</keyword>
<gene>
    <name evidence="1" type="ORF">ELD05_00530</name>
</gene>
<name>A0A3T0D269_9FIRM</name>
<reference evidence="1 2" key="1">
    <citation type="submission" date="2018-12" db="EMBL/GenBank/DDBJ databases">
        <title>Genome sequence from the cellulolytic species, Caldicellulosiruptor changbaiensis.</title>
        <authorList>
            <person name="Blumer-Schuette S.E."/>
            <person name="Mendoza C."/>
        </authorList>
    </citation>
    <scope>NUCLEOTIDE SEQUENCE [LARGE SCALE GENOMIC DNA]</scope>
    <source>
        <strain evidence="1 2">CBS-Z</strain>
    </source>
</reference>
<evidence type="ECO:0000313" key="1">
    <source>
        <dbReference type="EMBL" id="AZT89288.1"/>
    </source>
</evidence>
<evidence type="ECO:0008006" key="3">
    <source>
        <dbReference type="Google" id="ProtNLM"/>
    </source>
</evidence>
<dbReference type="InterPro" id="IPR014942">
    <property type="entry name" value="AbiEii"/>
</dbReference>
<dbReference type="EMBL" id="CP034791">
    <property type="protein sequence ID" value="AZT89288.1"/>
    <property type="molecule type" value="Genomic_DNA"/>
</dbReference>
<sequence>MLSELFNKALLILDCAKIPEEEWTFGGGTALSLYFHHRESKDIDIFLTEAQYLPFLSPRLNEVARGIVDDYTEASNFVKLRFPEGEIDFVVAPYLTKDYCQIMEINGRKVRLETPEEIIVKKLFYRAENLKIRDIVDITIVYRERKTKLKQYFLLIYPKIKIIEHRWDKLKKKYFEDIGKIKIFNKSLIEQVPLLFNQFLEDLRQMSQM</sequence>
<dbReference type="Proteomes" id="UP000282930">
    <property type="component" value="Chromosome"/>
</dbReference>
<evidence type="ECO:0000313" key="2">
    <source>
        <dbReference type="Proteomes" id="UP000282930"/>
    </source>
</evidence>
<accession>A0A3T0D269</accession>
<dbReference type="Gene3D" id="3.30.460.40">
    <property type="match status" value="1"/>
</dbReference>
<dbReference type="AlphaFoldDB" id="A0A3T0D269"/>